<name>A0ABR6EQL1_9SPHI</name>
<evidence type="ECO:0000259" key="3">
    <source>
        <dbReference type="Pfam" id="PF02470"/>
    </source>
</evidence>
<keyword evidence="2" id="KW-0812">Transmembrane</keyword>
<feature type="coiled-coil region" evidence="1">
    <location>
        <begin position="239"/>
        <end position="266"/>
    </location>
</feature>
<comment type="caution">
    <text evidence="4">The sequence shown here is derived from an EMBL/GenBank/DDBJ whole genome shotgun (WGS) entry which is preliminary data.</text>
</comment>
<feature type="transmembrane region" description="Helical" evidence="2">
    <location>
        <begin position="12"/>
        <end position="30"/>
    </location>
</feature>
<protein>
    <submittedName>
        <fullName evidence="4">MCE family protein</fullName>
    </submittedName>
</protein>
<dbReference type="Pfam" id="PF02470">
    <property type="entry name" value="MlaD"/>
    <property type="match status" value="1"/>
</dbReference>
<evidence type="ECO:0000313" key="5">
    <source>
        <dbReference type="Proteomes" id="UP000636110"/>
    </source>
</evidence>
<evidence type="ECO:0000313" key="4">
    <source>
        <dbReference type="EMBL" id="MBB2147531.1"/>
    </source>
</evidence>
<keyword evidence="2" id="KW-1133">Transmembrane helix</keyword>
<keyword evidence="2" id="KW-0472">Membrane</keyword>
<dbReference type="InterPro" id="IPR003399">
    <property type="entry name" value="Mce/MlaD"/>
</dbReference>
<sequence>MDKLAKNNVKLGAFVLAGLIALLLTFYGIGKNKSIFNANFMLKVRLSNSNGLLSGNNVLYSGIQAGTVKKITILNDTTIELTLSVDHKLKPFIHKNALVSIGTEGLMGNKVVQIIPGKGKGLPVEDGDLLRTIKSKSMDDMLQTLSRTNENIEDISEMLKQMVVEINQSAILGIIKDQQIGKSLKSTLDNVNETSAQAKELSQNLNRMITQVKRGKGAAGLLLTDTSFAANLNKTMLKLNSASDHANNMTIQLEELSKDLNKDLKQSHGFLDFLIRDSLLIQKLNRSMDHIEKGTDGFNQDMEALKHNFLLRGYFKKLEKEKKKQAVKGQ</sequence>
<proteinExistence type="predicted"/>
<dbReference type="RefSeq" id="WP_182952802.1">
    <property type="nucleotide sequence ID" value="NZ_WNXC01000001.1"/>
</dbReference>
<gene>
    <name evidence="4" type="ORF">GM920_01275</name>
</gene>
<dbReference type="Proteomes" id="UP000636110">
    <property type="component" value="Unassembled WGS sequence"/>
</dbReference>
<dbReference type="PANTHER" id="PTHR33371:SF4">
    <property type="entry name" value="INTERMEMBRANE PHOSPHOLIPID TRANSPORT SYSTEM BINDING PROTEIN MLAD"/>
    <property type="match status" value="1"/>
</dbReference>
<keyword evidence="5" id="KW-1185">Reference proteome</keyword>
<organism evidence="4 5">
    <name type="scientific">Pedobacter gandavensis</name>
    <dbReference type="NCBI Taxonomy" id="2679963"/>
    <lineage>
        <taxon>Bacteria</taxon>
        <taxon>Pseudomonadati</taxon>
        <taxon>Bacteroidota</taxon>
        <taxon>Sphingobacteriia</taxon>
        <taxon>Sphingobacteriales</taxon>
        <taxon>Sphingobacteriaceae</taxon>
        <taxon>Pedobacter</taxon>
    </lineage>
</organism>
<reference evidence="4 5" key="1">
    <citation type="submission" date="2019-11" db="EMBL/GenBank/DDBJ databases">
        <title>Description of Pedobacter sp. LMG 31462T.</title>
        <authorList>
            <person name="Carlier A."/>
            <person name="Qi S."/>
            <person name="Vandamme P."/>
        </authorList>
    </citation>
    <scope>NUCLEOTIDE SEQUENCE [LARGE SCALE GENOMIC DNA]</scope>
    <source>
        <strain evidence="4 5">LMG 31462</strain>
    </source>
</reference>
<evidence type="ECO:0000256" key="2">
    <source>
        <dbReference type="SAM" id="Phobius"/>
    </source>
</evidence>
<accession>A0ABR6EQL1</accession>
<keyword evidence="1" id="KW-0175">Coiled coil</keyword>
<feature type="coiled-coil region" evidence="1">
    <location>
        <begin position="138"/>
        <end position="211"/>
    </location>
</feature>
<dbReference type="PANTHER" id="PTHR33371">
    <property type="entry name" value="INTERMEMBRANE PHOSPHOLIPID TRANSPORT SYSTEM BINDING PROTEIN MLAD-RELATED"/>
    <property type="match status" value="1"/>
</dbReference>
<dbReference type="EMBL" id="WNXC01000001">
    <property type="protein sequence ID" value="MBB2147531.1"/>
    <property type="molecule type" value="Genomic_DNA"/>
</dbReference>
<dbReference type="InterPro" id="IPR052336">
    <property type="entry name" value="MlaD_Phospholipid_Transporter"/>
</dbReference>
<evidence type="ECO:0000256" key="1">
    <source>
        <dbReference type="SAM" id="Coils"/>
    </source>
</evidence>
<feature type="domain" description="Mce/MlaD" evidence="3">
    <location>
        <begin position="43"/>
        <end position="117"/>
    </location>
</feature>